<feature type="compositionally biased region" description="Polar residues" evidence="1">
    <location>
        <begin position="62"/>
        <end position="74"/>
    </location>
</feature>
<accession>A0AAV7R8I5</accession>
<evidence type="ECO:0000313" key="2">
    <source>
        <dbReference type="EMBL" id="KAJ1149067.1"/>
    </source>
</evidence>
<evidence type="ECO:0000256" key="1">
    <source>
        <dbReference type="SAM" id="MobiDB-lite"/>
    </source>
</evidence>
<name>A0AAV7R8I5_PLEWA</name>
<protein>
    <submittedName>
        <fullName evidence="2">Uncharacterized protein</fullName>
    </submittedName>
</protein>
<dbReference type="AlphaFoldDB" id="A0AAV7R8I5"/>
<dbReference type="Proteomes" id="UP001066276">
    <property type="component" value="Chromosome 5"/>
</dbReference>
<feature type="region of interest" description="Disordered" evidence="1">
    <location>
        <begin position="38"/>
        <end position="74"/>
    </location>
</feature>
<reference evidence="2" key="1">
    <citation type="journal article" date="2022" name="bioRxiv">
        <title>Sequencing and chromosome-scale assembly of the giantPleurodeles waltlgenome.</title>
        <authorList>
            <person name="Brown T."/>
            <person name="Elewa A."/>
            <person name="Iarovenko S."/>
            <person name="Subramanian E."/>
            <person name="Araus A.J."/>
            <person name="Petzold A."/>
            <person name="Susuki M."/>
            <person name="Suzuki K.-i.T."/>
            <person name="Hayashi T."/>
            <person name="Toyoda A."/>
            <person name="Oliveira C."/>
            <person name="Osipova E."/>
            <person name="Leigh N.D."/>
            <person name="Simon A."/>
            <person name="Yun M.H."/>
        </authorList>
    </citation>
    <scope>NUCLEOTIDE SEQUENCE</scope>
    <source>
        <strain evidence="2">20211129_DDA</strain>
        <tissue evidence="2">Liver</tissue>
    </source>
</reference>
<comment type="caution">
    <text evidence="2">The sequence shown here is derived from an EMBL/GenBank/DDBJ whole genome shotgun (WGS) entry which is preliminary data.</text>
</comment>
<sequence>MALPQLGGRTADPIPRGPLLWGLCRLLGVARNLKEQHFGSQAGKRKHKATIKPRAARESKTVNRASPASHTACF</sequence>
<proteinExistence type="predicted"/>
<dbReference type="EMBL" id="JANPWB010000009">
    <property type="protein sequence ID" value="KAJ1149067.1"/>
    <property type="molecule type" value="Genomic_DNA"/>
</dbReference>
<evidence type="ECO:0000313" key="3">
    <source>
        <dbReference type="Proteomes" id="UP001066276"/>
    </source>
</evidence>
<gene>
    <name evidence="2" type="ORF">NDU88_001885</name>
</gene>
<keyword evidence="3" id="KW-1185">Reference proteome</keyword>
<organism evidence="2 3">
    <name type="scientific">Pleurodeles waltl</name>
    <name type="common">Iberian ribbed newt</name>
    <dbReference type="NCBI Taxonomy" id="8319"/>
    <lineage>
        <taxon>Eukaryota</taxon>
        <taxon>Metazoa</taxon>
        <taxon>Chordata</taxon>
        <taxon>Craniata</taxon>
        <taxon>Vertebrata</taxon>
        <taxon>Euteleostomi</taxon>
        <taxon>Amphibia</taxon>
        <taxon>Batrachia</taxon>
        <taxon>Caudata</taxon>
        <taxon>Salamandroidea</taxon>
        <taxon>Salamandridae</taxon>
        <taxon>Pleurodelinae</taxon>
        <taxon>Pleurodeles</taxon>
    </lineage>
</organism>